<accession>A0A7R9YFF2</accession>
<feature type="domain" description="3'-5' exonuclease" evidence="2">
    <location>
        <begin position="449"/>
        <end position="649"/>
    </location>
</feature>
<dbReference type="InterPro" id="IPR012337">
    <property type="entry name" value="RNaseH-like_sf"/>
</dbReference>
<feature type="region of interest" description="Disordered" evidence="1">
    <location>
        <begin position="670"/>
        <end position="708"/>
    </location>
</feature>
<evidence type="ECO:0000259" key="2">
    <source>
        <dbReference type="Pfam" id="PF01612"/>
    </source>
</evidence>
<gene>
    <name evidence="3" type="ORF">PPYR1160_LOCUS13692</name>
</gene>
<evidence type="ECO:0000313" key="3">
    <source>
        <dbReference type="EMBL" id="CAD8264189.1"/>
    </source>
</evidence>
<dbReference type="GO" id="GO:0008408">
    <property type="term" value="F:3'-5' exonuclease activity"/>
    <property type="evidence" value="ECO:0007669"/>
    <property type="project" value="InterPro"/>
</dbReference>
<organism evidence="3">
    <name type="scientific">Pinguiococcus pyrenoidosus</name>
    <dbReference type="NCBI Taxonomy" id="172671"/>
    <lineage>
        <taxon>Eukaryota</taxon>
        <taxon>Sar</taxon>
        <taxon>Stramenopiles</taxon>
        <taxon>Ochrophyta</taxon>
        <taxon>Pinguiophyceae</taxon>
        <taxon>Pinguiochrysidales</taxon>
        <taxon>Pinguiochrysidaceae</taxon>
        <taxon>Pinguiococcus</taxon>
    </lineage>
</organism>
<dbReference type="Gene3D" id="3.30.420.10">
    <property type="entry name" value="Ribonuclease H-like superfamily/Ribonuclease H"/>
    <property type="match status" value="1"/>
</dbReference>
<dbReference type="PANTHER" id="PTHR47765:SF2">
    <property type="entry name" value="EXONUCLEASE MUT-7 HOMOLOG"/>
    <property type="match status" value="1"/>
</dbReference>
<dbReference type="InterPro" id="IPR052408">
    <property type="entry name" value="Exonuclease_MUT-7-like"/>
</dbReference>
<sequence length="708" mass="76200">MAGATPAPDMAALVRELLTSAGSSEDAVAMAAVQQYTEAFQPPKAAGMFAAARRSAIEAMKALAEEQGSLLPLGTSVMDAMTAISSAPPTGATGPATMCLVASFQTVAKEHRGALAGPALHDLVRRGFSVVISNAGAKDAKKALGKLSGCLCDLAGLTRIKGDEEEKEGSKGEEETTEASLRETAKEAINALLSCEEYTAAVQLAEGAGVVGRNMESAEILHVLLQADKVEQAAMLLESTTAQEDPAAVIEGKKQLIQHLLSAPGKAGHAMHYIARYHLEHDFPESLNQRASDEIAKLMGKGKLPLAIRIATKKGGVEHRQQLLRLYLDGGGSLESAERMIRDWQDIGKFPDDLSVLGDDPVTKRLMDFINLTAEYNRVRQSLERQISGIRDVVEAARMAKFLTFGDFRAEHGDVFRGPFLATGIPQLNHALQILQQMFTSAKQRNQVPIFVGIDTETRFIEYGRSELRPALLQFAYGGRVILFDLLMARAIAMAPERIALEAAISCILYDPAVILLGVGVQEDVKGILRTIHPAPPQVYTARLLDLEKAHNALKKMIAKLRPADDVDALITSALRDALPPPAGMMASTQGIFDSTNPEGVGGGLGGLCYRYLGKKLMKWQQLTDWEARPLTLEQVEYATLDALVAPSILEQIIKLWTYFGGDPSELIASAELPHGGGSSAGHQSSPVEGRKRGFRSRRKSRGQASPS</sequence>
<dbReference type="InterPro" id="IPR002562">
    <property type="entry name" value="3'-5'_exonuclease_dom"/>
</dbReference>
<feature type="compositionally biased region" description="Basic residues" evidence="1">
    <location>
        <begin position="693"/>
        <end position="702"/>
    </location>
</feature>
<dbReference type="Pfam" id="PF01612">
    <property type="entry name" value="DNA_pol_A_exo1"/>
    <property type="match status" value="1"/>
</dbReference>
<proteinExistence type="predicted"/>
<dbReference type="AlphaFoldDB" id="A0A7R9YFF2"/>
<dbReference type="GO" id="GO:0006139">
    <property type="term" value="P:nucleobase-containing compound metabolic process"/>
    <property type="evidence" value="ECO:0007669"/>
    <property type="project" value="InterPro"/>
</dbReference>
<dbReference type="SUPFAM" id="SSF53098">
    <property type="entry name" value="Ribonuclease H-like"/>
    <property type="match status" value="1"/>
</dbReference>
<reference evidence="3" key="1">
    <citation type="submission" date="2021-01" db="EMBL/GenBank/DDBJ databases">
        <authorList>
            <person name="Corre E."/>
            <person name="Pelletier E."/>
            <person name="Niang G."/>
            <person name="Scheremetjew M."/>
            <person name="Finn R."/>
            <person name="Kale V."/>
            <person name="Holt S."/>
            <person name="Cochrane G."/>
            <person name="Meng A."/>
            <person name="Brown T."/>
            <person name="Cohen L."/>
        </authorList>
    </citation>
    <scope>NUCLEOTIDE SEQUENCE</scope>
    <source>
        <strain evidence="3">CCMP2078</strain>
    </source>
</reference>
<name>A0A7R9YFF2_9STRA</name>
<dbReference type="PANTHER" id="PTHR47765">
    <property type="entry name" value="3'-5' EXONUCLEASE DOMAIN-CONTAINING PROTEIN"/>
    <property type="match status" value="1"/>
</dbReference>
<evidence type="ECO:0000256" key="1">
    <source>
        <dbReference type="SAM" id="MobiDB-lite"/>
    </source>
</evidence>
<protein>
    <recommendedName>
        <fullName evidence="2">3'-5' exonuclease domain-containing protein</fullName>
    </recommendedName>
</protein>
<dbReference type="InterPro" id="IPR036397">
    <property type="entry name" value="RNaseH_sf"/>
</dbReference>
<dbReference type="EMBL" id="HBEA01018018">
    <property type="protein sequence ID" value="CAD8264189.1"/>
    <property type="molecule type" value="Transcribed_RNA"/>
</dbReference>
<dbReference type="GO" id="GO:0003676">
    <property type="term" value="F:nucleic acid binding"/>
    <property type="evidence" value="ECO:0007669"/>
    <property type="project" value="InterPro"/>
</dbReference>